<name>A0ABV3DD65_9ACTN</name>
<dbReference type="CDD" id="cd06974">
    <property type="entry name" value="TerD_like"/>
    <property type="match status" value="1"/>
</dbReference>
<sequence length="749" mass="79774">MTRRNDGLIGGWAEAQRQEQRRQDAQRRTREQQRREAERQQRAAERAMAQAHREQQAAYKQRREADARLRTDEIEARVAVLEGLLAAGCRGPAFRTSAMLRAEHVEPFQPGHLAVAVPAPVEANYQPAQGGWGFGPSAQARAEARARFERDWYAAQDAEAQRLRQLEAYRQQYQQWAETTLTQIRHHNAQVRTLGDTLRRGDPDAAVQYFSAALYSSAAWPDGFPHQVAAAYDRGTRELVLDWQLPGIDVVPEAKAVRYMPSTDQDKEVARPVTQRRALYRDVLAQTVLLVLREVFAADEFGALESAVVNGFVDDRDPATGRPAKIVLASVRATRADFTRLDLARVSAQDCLADALDGKLSARPDQRTAVRAVRRPDEVGGSAAVVSHADDDAVPNLLEMDPIAFEGLVAELFRARGLQAVTTQRSGDGGVDVEALDPDPLSGGKIVVQVKRYRHTVPPTAVRDLYGTVHDVGANKGVLVTTSSFGPTSYTFARGKPLTLINGDELVDLLAQCGLRGRLGTGDAPGGPGAGGGGGGGRGGSRTSRGDAVPGPRASSGRASGPGAAATPDGTLPANGFAVPAAAGDPPAEDAAVLGMTWSGGVALDVCALVCRGDRVLGDDFFVFYNNPATPDGTVRSVAARGSDKAAVAVRFDALPARADRVVLVAAIDPAVNPTADLSGFTDAAIRLSNASGAELDRLAVSDGRAGETALVLGSFRRRANGDWKFVVGGRGYPDGLEPLLADFGVEVA</sequence>
<dbReference type="Gene3D" id="2.60.60.30">
    <property type="entry name" value="sav2460 like domains"/>
    <property type="match status" value="1"/>
</dbReference>
<dbReference type="SUPFAM" id="SSF52980">
    <property type="entry name" value="Restriction endonuclease-like"/>
    <property type="match status" value="1"/>
</dbReference>
<proteinExistence type="predicted"/>
<dbReference type="EC" id="3.1.21.-" evidence="4"/>
<feature type="compositionally biased region" description="Basic and acidic residues" evidence="1">
    <location>
        <begin position="16"/>
        <end position="64"/>
    </location>
</feature>
<dbReference type="PANTHER" id="PTHR30015">
    <property type="entry name" value="MRR RESTRICTION SYSTEM PROTEIN"/>
    <property type="match status" value="1"/>
</dbReference>
<evidence type="ECO:0000259" key="3">
    <source>
        <dbReference type="Pfam" id="PF04471"/>
    </source>
</evidence>
<dbReference type="GO" id="GO:0004519">
    <property type="term" value="F:endonuclease activity"/>
    <property type="evidence" value="ECO:0007669"/>
    <property type="project" value="UniProtKB-KW"/>
</dbReference>
<dbReference type="PANTHER" id="PTHR30015:SF7">
    <property type="entry name" value="TYPE IV METHYL-DIRECTED RESTRICTION ENZYME ECOKMRR"/>
    <property type="match status" value="1"/>
</dbReference>
<dbReference type="Gene3D" id="3.40.1350.10">
    <property type="match status" value="1"/>
</dbReference>
<feature type="domain" description="TerD" evidence="2">
    <location>
        <begin position="600"/>
        <end position="744"/>
    </location>
</feature>
<dbReference type="RefSeq" id="WP_358351604.1">
    <property type="nucleotide sequence ID" value="NZ_JBEZFP010000017.1"/>
</dbReference>
<dbReference type="Pfam" id="PF02342">
    <property type="entry name" value="TerD"/>
    <property type="match status" value="1"/>
</dbReference>
<accession>A0ABV3DD65</accession>
<dbReference type="InterPro" id="IPR003325">
    <property type="entry name" value="TerD"/>
</dbReference>
<gene>
    <name evidence="4" type="ORF">AB0C36_09295</name>
</gene>
<feature type="region of interest" description="Disordered" evidence="1">
    <location>
        <begin position="520"/>
        <end position="581"/>
    </location>
</feature>
<keyword evidence="4" id="KW-0378">Hydrolase</keyword>
<evidence type="ECO:0000259" key="2">
    <source>
        <dbReference type="Pfam" id="PF02342"/>
    </source>
</evidence>
<evidence type="ECO:0000313" key="5">
    <source>
        <dbReference type="Proteomes" id="UP001551482"/>
    </source>
</evidence>
<feature type="compositionally biased region" description="Low complexity" evidence="1">
    <location>
        <begin position="541"/>
        <end position="566"/>
    </location>
</feature>
<dbReference type="InterPro" id="IPR007560">
    <property type="entry name" value="Restrct_endonuc_IV_Mrr"/>
</dbReference>
<comment type="caution">
    <text evidence="4">The sequence shown here is derived from an EMBL/GenBank/DDBJ whole genome shotgun (WGS) entry which is preliminary data.</text>
</comment>
<keyword evidence="5" id="KW-1185">Reference proteome</keyword>
<organism evidence="4 5">
    <name type="scientific">Streptodolium elevatio</name>
    <dbReference type="NCBI Taxonomy" id="3157996"/>
    <lineage>
        <taxon>Bacteria</taxon>
        <taxon>Bacillati</taxon>
        <taxon>Actinomycetota</taxon>
        <taxon>Actinomycetes</taxon>
        <taxon>Kitasatosporales</taxon>
        <taxon>Streptomycetaceae</taxon>
        <taxon>Streptodolium</taxon>
    </lineage>
</organism>
<evidence type="ECO:0000313" key="4">
    <source>
        <dbReference type="EMBL" id="MEU8133690.1"/>
    </source>
</evidence>
<reference evidence="4 5" key="1">
    <citation type="submission" date="2024-06" db="EMBL/GenBank/DDBJ databases">
        <title>The Natural Products Discovery Center: Release of the First 8490 Sequenced Strains for Exploring Actinobacteria Biosynthetic Diversity.</title>
        <authorList>
            <person name="Kalkreuter E."/>
            <person name="Kautsar S.A."/>
            <person name="Yang D."/>
            <person name="Bader C.D."/>
            <person name="Teijaro C.N."/>
            <person name="Fluegel L."/>
            <person name="Davis C.M."/>
            <person name="Simpson J.R."/>
            <person name="Lauterbach L."/>
            <person name="Steele A.D."/>
            <person name="Gui C."/>
            <person name="Meng S."/>
            <person name="Li G."/>
            <person name="Viehrig K."/>
            <person name="Ye F."/>
            <person name="Su P."/>
            <person name="Kiefer A.F."/>
            <person name="Nichols A."/>
            <person name="Cepeda A.J."/>
            <person name="Yan W."/>
            <person name="Fan B."/>
            <person name="Jiang Y."/>
            <person name="Adhikari A."/>
            <person name="Zheng C.-J."/>
            <person name="Schuster L."/>
            <person name="Cowan T.M."/>
            <person name="Smanski M.J."/>
            <person name="Chevrette M.G."/>
            <person name="De Carvalho L.P.S."/>
            <person name="Shen B."/>
        </authorList>
    </citation>
    <scope>NUCLEOTIDE SEQUENCE [LARGE SCALE GENOMIC DNA]</scope>
    <source>
        <strain evidence="4 5">NPDC048946</strain>
    </source>
</reference>
<protein>
    <submittedName>
        <fullName evidence="4">Restriction endonuclease</fullName>
        <ecNumber evidence="4">3.1.21.-</ecNumber>
    </submittedName>
</protein>
<feature type="domain" description="Restriction endonuclease type IV Mrr" evidence="3">
    <location>
        <begin position="398"/>
        <end position="510"/>
    </location>
</feature>
<evidence type="ECO:0000256" key="1">
    <source>
        <dbReference type="SAM" id="MobiDB-lite"/>
    </source>
</evidence>
<dbReference type="InterPro" id="IPR052906">
    <property type="entry name" value="Type_IV_Methyl-Rstrct_Enzyme"/>
</dbReference>
<keyword evidence="4" id="KW-0540">Nuclease</keyword>
<dbReference type="Proteomes" id="UP001551482">
    <property type="component" value="Unassembled WGS sequence"/>
</dbReference>
<feature type="compositionally biased region" description="Gly residues" evidence="1">
    <location>
        <begin position="520"/>
        <end position="540"/>
    </location>
</feature>
<dbReference type="GO" id="GO:0016787">
    <property type="term" value="F:hydrolase activity"/>
    <property type="evidence" value="ECO:0007669"/>
    <property type="project" value="UniProtKB-KW"/>
</dbReference>
<dbReference type="InterPro" id="IPR011856">
    <property type="entry name" value="tRNA_endonuc-like_dom_sf"/>
</dbReference>
<feature type="region of interest" description="Disordered" evidence="1">
    <location>
        <begin position="1"/>
        <end position="64"/>
    </location>
</feature>
<dbReference type="EMBL" id="JBEZFP010000017">
    <property type="protein sequence ID" value="MEU8133690.1"/>
    <property type="molecule type" value="Genomic_DNA"/>
</dbReference>
<dbReference type="InterPro" id="IPR011335">
    <property type="entry name" value="Restrct_endonuc-II-like"/>
</dbReference>
<keyword evidence="4" id="KW-0255">Endonuclease</keyword>
<dbReference type="Pfam" id="PF04471">
    <property type="entry name" value="Mrr_cat"/>
    <property type="match status" value="1"/>
</dbReference>